<dbReference type="RefSeq" id="WP_092876851.1">
    <property type="nucleotide sequence ID" value="NZ_FOVC01000004.1"/>
</dbReference>
<evidence type="ECO:0000313" key="10">
    <source>
        <dbReference type="Proteomes" id="UP000242222"/>
    </source>
</evidence>
<dbReference type="GO" id="GO:0005507">
    <property type="term" value="F:copper ion binding"/>
    <property type="evidence" value="ECO:0007669"/>
    <property type="project" value="TreeGrafter"/>
</dbReference>
<dbReference type="GO" id="GO:0017061">
    <property type="term" value="F:S-methyl-5-thioadenosine phosphorylase activity"/>
    <property type="evidence" value="ECO:0007669"/>
    <property type="project" value="UniProtKB-EC"/>
</dbReference>
<dbReference type="Gene3D" id="3.60.140.10">
    <property type="entry name" value="CNF1/YfiH-like putative cysteine hydrolases"/>
    <property type="match status" value="1"/>
</dbReference>
<evidence type="ECO:0008006" key="11">
    <source>
        <dbReference type="Google" id="ProtNLM"/>
    </source>
</evidence>
<keyword evidence="5" id="KW-0862">Zinc</keyword>
<dbReference type="PANTHER" id="PTHR30616:SF3">
    <property type="entry name" value="PURINE NUCLEOSIDE PHOSPHORYLASE"/>
    <property type="match status" value="1"/>
</dbReference>
<dbReference type="InterPro" id="IPR038371">
    <property type="entry name" value="Cu_polyphenol_OxRdtase_sf"/>
</dbReference>
<dbReference type="InterPro" id="IPR003730">
    <property type="entry name" value="Cu_polyphenol_OxRdtase"/>
</dbReference>
<evidence type="ECO:0000256" key="5">
    <source>
        <dbReference type="ARBA" id="ARBA00022833"/>
    </source>
</evidence>
<proteinExistence type="inferred from homology"/>
<dbReference type="Pfam" id="PF02578">
    <property type="entry name" value="Cu-oxidase_4"/>
    <property type="match status" value="1"/>
</dbReference>
<evidence type="ECO:0000256" key="2">
    <source>
        <dbReference type="ARBA" id="ARBA00007353"/>
    </source>
</evidence>
<dbReference type="AlphaFoldDB" id="A0A1I4XBK4"/>
<accession>A0A1I4XBK4</accession>
<evidence type="ECO:0000256" key="6">
    <source>
        <dbReference type="ARBA" id="ARBA00047989"/>
    </source>
</evidence>
<organism evidence="9 10">
    <name type="scientific">Izhakiella capsodis</name>
    <dbReference type="NCBI Taxonomy" id="1367852"/>
    <lineage>
        <taxon>Bacteria</taxon>
        <taxon>Pseudomonadati</taxon>
        <taxon>Pseudomonadota</taxon>
        <taxon>Gammaproteobacteria</taxon>
        <taxon>Enterobacterales</taxon>
        <taxon>Erwiniaceae</taxon>
        <taxon>Izhakiella</taxon>
    </lineage>
</organism>
<comment type="catalytic activity">
    <reaction evidence="8">
        <text>S-methyl-5'-thioadenosine + phosphate = 5-(methylsulfanyl)-alpha-D-ribose 1-phosphate + adenine</text>
        <dbReference type="Rhea" id="RHEA:11852"/>
        <dbReference type="ChEBI" id="CHEBI:16708"/>
        <dbReference type="ChEBI" id="CHEBI:17509"/>
        <dbReference type="ChEBI" id="CHEBI:43474"/>
        <dbReference type="ChEBI" id="CHEBI:58533"/>
        <dbReference type="EC" id="2.4.2.28"/>
    </reaction>
    <physiologicalReaction direction="left-to-right" evidence="8">
        <dbReference type="Rhea" id="RHEA:11853"/>
    </physiologicalReaction>
</comment>
<dbReference type="STRING" id="1367852.SAMN05216516_10436"/>
<dbReference type="PANTHER" id="PTHR30616">
    <property type="entry name" value="UNCHARACTERIZED PROTEIN YFIH"/>
    <property type="match status" value="1"/>
</dbReference>
<evidence type="ECO:0000256" key="1">
    <source>
        <dbReference type="ARBA" id="ARBA00000553"/>
    </source>
</evidence>
<reference evidence="10" key="1">
    <citation type="submission" date="2016-10" db="EMBL/GenBank/DDBJ databases">
        <authorList>
            <person name="Varghese N."/>
            <person name="Submissions S."/>
        </authorList>
    </citation>
    <scope>NUCLEOTIDE SEQUENCE [LARGE SCALE GENOMIC DNA]</scope>
    <source>
        <strain evidence="10">N6PO6</strain>
    </source>
</reference>
<name>A0A1I4XBK4_9GAMM</name>
<comment type="catalytic activity">
    <reaction evidence="7">
        <text>adenosine + phosphate = alpha-D-ribose 1-phosphate + adenine</text>
        <dbReference type="Rhea" id="RHEA:27642"/>
        <dbReference type="ChEBI" id="CHEBI:16335"/>
        <dbReference type="ChEBI" id="CHEBI:16708"/>
        <dbReference type="ChEBI" id="CHEBI:43474"/>
        <dbReference type="ChEBI" id="CHEBI:57720"/>
        <dbReference type="EC" id="2.4.2.1"/>
    </reaction>
    <physiologicalReaction direction="left-to-right" evidence="7">
        <dbReference type="Rhea" id="RHEA:27643"/>
    </physiologicalReaction>
</comment>
<gene>
    <name evidence="9" type="ORF">SAMN05216516_10436</name>
</gene>
<dbReference type="SUPFAM" id="SSF64438">
    <property type="entry name" value="CNF1/YfiH-like putative cysteine hydrolases"/>
    <property type="match status" value="1"/>
</dbReference>
<keyword evidence="4" id="KW-0479">Metal-binding</keyword>
<protein>
    <recommendedName>
        <fullName evidence="11">Purine nucleoside phosphorylase</fullName>
    </recommendedName>
</protein>
<dbReference type="EMBL" id="FOVC01000004">
    <property type="protein sequence ID" value="SFN23298.1"/>
    <property type="molecule type" value="Genomic_DNA"/>
</dbReference>
<comment type="similarity">
    <text evidence="2">Belongs to the purine nucleoside phosphorylase YfiH/LACC1 family.</text>
</comment>
<sequence>MSASINTRVYRSRLLDALSWVEYQFMPAGAHPPENAAYGHQRHSAVVLSGHQAFPAKRCEGDAVIASDSRPVAVYTADCLPMLIVDKQQRRVAAAHGGLRGVTAGIHLNVMDKLCELGAVPESLLLIIGPAIGPCCYELGQQVIADMQQQPVLSSLRVALPWSHQQPVNRLAQRPQAQAQQNGVWFNLPALAENMASLWGLPSENVEQLGVCTYCSAEEHASYRRNTHFGGGYQQRFSWIRRID</sequence>
<evidence type="ECO:0000256" key="4">
    <source>
        <dbReference type="ARBA" id="ARBA00022723"/>
    </source>
</evidence>
<evidence type="ECO:0000256" key="8">
    <source>
        <dbReference type="ARBA" id="ARBA00049893"/>
    </source>
</evidence>
<dbReference type="CDD" id="cd16833">
    <property type="entry name" value="YfiH"/>
    <property type="match status" value="1"/>
</dbReference>
<keyword evidence="10" id="KW-1185">Reference proteome</keyword>
<dbReference type="Proteomes" id="UP000242222">
    <property type="component" value="Unassembled WGS sequence"/>
</dbReference>
<comment type="catalytic activity">
    <reaction evidence="6">
        <text>adenosine + H2O + H(+) = inosine + NH4(+)</text>
        <dbReference type="Rhea" id="RHEA:24408"/>
        <dbReference type="ChEBI" id="CHEBI:15377"/>
        <dbReference type="ChEBI" id="CHEBI:15378"/>
        <dbReference type="ChEBI" id="CHEBI:16335"/>
        <dbReference type="ChEBI" id="CHEBI:17596"/>
        <dbReference type="ChEBI" id="CHEBI:28938"/>
        <dbReference type="EC" id="3.5.4.4"/>
    </reaction>
    <physiologicalReaction direction="left-to-right" evidence="6">
        <dbReference type="Rhea" id="RHEA:24409"/>
    </physiologicalReaction>
</comment>
<dbReference type="OrthoDB" id="4279at2"/>
<evidence type="ECO:0000256" key="3">
    <source>
        <dbReference type="ARBA" id="ARBA00022679"/>
    </source>
</evidence>
<dbReference type="InterPro" id="IPR011324">
    <property type="entry name" value="Cytotoxic_necrot_fac-like_cat"/>
</dbReference>
<keyword evidence="3" id="KW-0808">Transferase</keyword>
<comment type="catalytic activity">
    <reaction evidence="1">
        <text>inosine + phosphate = alpha-D-ribose 1-phosphate + hypoxanthine</text>
        <dbReference type="Rhea" id="RHEA:27646"/>
        <dbReference type="ChEBI" id="CHEBI:17368"/>
        <dbReference type="ChEBI" id="CHEBI:17596"/>
        <dbReference type="ChEBI" id="CHEBI:43474"/>
        <dbReference type="ChEBI" id="CHEBI:57720"/>
        <dbReference type="EC" id="2.4.2.1"/>
    </reaction>
    <physiologicalReaction direction="left-to-right" evidence="1">
        <dbReference type="Rhea" id="RHEA:27647"/>
    </physiologicalReaction>
</comment>
<evidence type="ECO:0000256" key="7">
    <source>
        <dbReference type="ARBA" id="ARBA00048968"/>
    </source>
</evidence>
<evidence type="ECO:0000313" key="9">
    <source>
        <dbReference type="EMBL" id="SFN23298.1"/>
    </source>
</evidence>